<accession>A0ABU1UGM0</accession>
<gene>
    <name evidence="8" type="ORF">J2X01_003640</name>
</gene>
<dbReference type="Gene3D" id="1.20.1250.20">
    <property type="entry name" value="MFS general substrate transporter like domains"/>
    <property type="match status" value="1"/>
</dbReference>
<feature type="transmembrane region" description="Helical" evidence="6">
    <location>
        <begin position="348"/>
        <end position="366"/>
    </location>
</feature>
<comment type="caution">
    <text evidence="8">The sequence shown here is derived from an EMBL/GenBank/DDBJ whole genome shotgun (WGS) entry which is preliminary data.</text>
</comment>
<organism evidence="8 9">
    <name type="scientific">Arthrobacter ginsengisoli</name>
    <dbReference type="NCBI Taxonomy" id="1356565"/>
    <lineage>
        <taxon>Bacteria</taxon>
        <taxon>Bacillati</taxon>
        <taxon>Actinomycetota</taxon>
        <taxon>Actinomycetes</taxon>
        <taxon>Micrococcales</taxon>
        <taxon>Micrococcaceae</taxon>
        <taxon>Arthrobacter</taxon>
    </lineage>
</organism>
<feature type="compositionally biased region" description="Low complexity" evidence="5">
    <location>
        <begin position="449"/>
        <end position="461"/>
    </location>
</feature>
<keyword evidence="3 6" id="KW-1133">Transmembrane helix</keyword>
<evidence type="ECO:0000256" key="1">
    <source>
        <dbReference type="ARBA" id="ARBA00004651"/>
    </source>
</evidence>
<dbReference type="RefSeq" id="WP_310060573.1">
    <property type="nucleotide sequence ID" value="NZ_JAVDVQ010000021.1"/>
</dbReference>
<dbReference type="PROSITE" id="PS50850">
    <property type="entry name" value="MFS"/>
    <property type="match status" value="1"/>
</dbReference>
<feature type="transmembrane region" description="Helical" evidence="6">
    <location>
        <begin position="181"/>
        <end position="202"/>
    </location>
</feature>
<dbReference type="InterPro" id="IPR011701">
    <property type="entry name" value="MFS"/>
</dbReference>
<dbReference type="SUPFAM" id="SSF103473">
    <property type="entry name" value="MFS general substrate transporter"/>
    <property type="match status" value="1"/>
</dbReference>
<keyword evidence="4 6" id="KW-0472">Membrane</keyword>
<feature type="transmembrane region" description="Helical" evidence="6">
    <location>
        <begin position="259"/>
        <end position="279"/>
    </location>
</feature>
<dbReference type="PANTHER" id="PTHR23508">
    <property type="entry name" value="CARBOXYLIC ACID TRANSPORTER PROTEIN HOMOLOG"/>
    <property type="match status" value="1"/>
</dbReference>
<proteinExistence type="predicted"/>
<evidence type="ECO:0000259" key="7">
    <source>
        <dbReference type="PROSITE" id="PS50850"/>
    </source>
</evidence>
<feature type="transmembrane region" description="Helical" evidence="6">
    <location>
        <begin position="299"/>
        <end position="318"/>
    </location>
</feature>
<dbReference type="Pfam" id="PF07690">
    <property type="entry name" value="MFS_1"/>
    <property type="match status" value="1"/>
</dbReference>
<evidence type="ECO:0000256" key="2">
    <source>
        <dbReference type="ARBA" id="ARBA00022692"/>
    </source>
</evidence>
<feature type="transmembrane region" description="Helical" evidence="6">
    <location>
        <begin position="387"/>
        <end position="411"/>
    </location>
</feature>
<feature type="transmembrane region" description="Helical" evidence="6">
    <location>
        <begin position="25"/>
        <end position="49"/>
    </location>
</feature>
<feature type="transmembrane region" description="Helical" evidence="6">
    <location>
        <begin position="152"/>
        <end position="175"/>
    </location>
</feature>
<feature type="domain" description="Major facilitator superfamily (MFS) profile" evidence="7">
    <location>
        <begin position="27"/>
        <end position="443"/>
    </location>
</feature>
<dbReference type="InterPro" id="IPR036259">
    <property type="entry name" value="MFS_trans_sf"/>
</dbReference>
<dbReference type="InterPro" id="IPR020846">
    <property type="entry name" value="MFS_dom"/>
</dbReference>
<evidence type="ECO:0000256" key="3">
    <source>
        <dbReference type="ARBA" id="ARBA00022989"/>
    </source>
</evidence>
<feature type="transmembrane region" description="Helical" evidence="6">
    <location>
        <begin position="55"/>
        <end position="82"/>
    </location>
</feature>
<keyword evidence="9" id="KW-1185">Reference proteome</keyword>
<dbReference type="PANTHER" id="PTHR23508:SF10">
    <property type="entry name" value="CARBOXYLIC ACID TRANSPORTER PROTEIN HOMOLOG"/>
    <property type="match status" value="1"/>
</dbReference>
<name>A0ABU1UGM0_9MICC</name>
<evidence type="ECO:0000256" key="4">
    <source>
        <dbReference type="ARBA" id="ARBA00023136"/>
    </source>
</evidence>
<dbReference type="InterPro" id="IPR005829">
    <property type="entry name" value="Sugar_transporter_CS"/>
</dbReference>
<dbReference type="PROSITE" id="PS00216">
    <property type="entry name" value="SUGAR_TRANSPORT_1"/>
    <property type="match status" value="1"/>
</dbReference>
<evidence type="ECO:0000256" key="6">
    <source>
        <dbReference type="SAM" id="Phobius"/>
    </source>
</evidence>
<keyword evidence="2 6" id="KW-0812">Transmembrane</keyword>
<feature type="transmembrane region" description="Helical" evidence="6">
    <location>
        <begin position="94"/>
        <end position="113"/>
    </location>
</feature>
<evidence type="ECO:0000313" key="8">
    <source>
        <dbReference type="EMBL" id="MDR7084332.1"/>
    </source>
</evidence>
<sequence length="470" mass="47266">MNTRSGSTARSADNASPESLTPRHWLYFSLITLVLLSDGMDVTIVAHVFPTLIKSWGVSVGGGIAFVVAVGFLAMGLGAVVAGGMADRWGRKTVLIGSVVVFGGATALGGTSGDFTAFAGWRILACLGMGAAMASGNALLADLIPERRRAALIATAYAGVGLGTTLGAVLAGALIPTSGWRLLLVVAGLIPLAVIAVLAAVVPESPAFLLAKRRVDGAASTDGRGAEAFDPGLRVRPSLAGSAVSVRTVLSRPLAPKTLLLWLFGFFSLGTQLLIAQYMPTLLQLPKPGLDTVQSSTIVGVYGLASVVGGVVLGAILARLSRFLIIGIVLGLAAVMSIVVYLLPDPGFGSLLVVLGIAGFILPSAFGPTRSVLAAMAYPASMRGAGIGVAEFGGRLGAAAGGVAGGTLIAAGMGLSGLFLVLLLPIGVLLGSLTGLRAQSRRTPVSEQAEVGPTGPAPAEGTPERAAAMD</sequence>
<dbReference type="Proteomes" id="UP001252243">
    <property type="component" value="Unassembled WGS sequence"/>
</dbReference>
<feature type="transmembrane region" description="Helical" evidence="6">
    <location>
        <begin position="417"/>
        <end position="436"/>
    </location>
</feature>
<feature type="transmembrane region" description="Helical" evidence="6">
    <location>
        <begin position="119"/>
        <end position="140"/>
    </location>
</feature>
<protein>
    <submittedName>
        <fullName evidence="8">AAHS family 4-hydroxybenzoate transporter-like MFS transporter</fullName>
    </submittedName>
</protein>
<feature type="region of interest" description="Disordered" evidence="5">
    <location>
        <begin position="441"/>
        <end position="470"/>
    </location>
</feature>
<feature type="transmembrane region" description="Helical" evidence="6">
    <location>
        <begin position="323"/>
        <end position="342"/>
    </location>
</feature>
<dbReference type="EMBL" id="JAVDVQ010000021">
    <property type="protein sequence ID" value="MDR7084332.1"/>
    <property type="molecule type" value="Genomic_DNA"/>
</dbReference>
<evidence type="ECO:0000313" key="9">
    <source>
        <dbReference type="Proteomes" id="UP001252243"/>
    </source>
</evidence>
<evidence type="ECO:0000256" key="5">
    <source>
        <dbReference type="SAM" id="MobiDB-lite"/>
    </source>
</evidence>
<reference evidence="8 9" key="1">
    <citation type="submission" date="2023-07" db="EMBL/GenBank/DDBJ databases">
        <title>Sorghum-associated microbial communities from plants grown in Nebraska, USA.</title>
        <authorList>
            <person name="Schachtman D."/>
        </authorList>
    </citation>
    <scope>NUCLEOTIDE SEQUENCE [LARGE SCALE GENOMIC DNA]</scope>
    <source>
        <strain evidence="8 9">BE167</strain>
    </source>
</reference>
<comment type="subcellular location">
    <subcellularLocation>
        <location evidence="1">Cell membrane</location>
        <topology evidence="1">Multi-pass membrane protein</topology>
    </subcellularLocation>
</comment>